<evidence type="ECO:0000313" key="4">
    <source>
        <dbReference type="EMBL" id="MDC8011673.1"/>
    </source>
</evidence>
<dbReference type="RefSeq" id="WP_263542889.1">
    <property type="nucleotide sequence ID" value="NZ_JAOVZO020000003.1"/>
</dbReference>
<keyword evidence="5" id="KW-1185">Reference proteome</keyword>
<dbReference type="Proteomes" id="UP001139971">
    <property type="component" value="Unassembled WGS sequence"/>
</dbReference>
<dbReference type="GO" id="GO:0005829">
    <property type="term" value="C:cytosol"/>
    <property type="evidence" value="ECO:0007669"/>
    <property type="project" value="TreeGrafter"/>
</dbReference>
<dbReference type="AlphaFoldDB" id="A0A9X3YJ53"/>
<gene>
    <name evidence="4" type="ORF">OD750_003845</name>
</gene>
<dbReference type="PANTHER" id="PTHR10204:SF34">
    <property type="entry name" value="NAD(P)H DEHYDROGENASE [QUINONE] 1 ISOFORM 1"/>
    <property type="match status" value="1"/>
</dbReference>
<dbReference type="InterPro" id="IPR029039">
    <property type="entry name" value="Flavoprotein-like_sf"/>
</dbReference>
<dbReference type="EMBL" id="JAOVZO020000003">
    <property type="protein sequence ID" value="MDC8011673.1"/>
    <property type="molecule type" value="Genomic_DNA"/>
</dbReference>
<feature type="domain" description="Flavodoxin-like fold" evidence="3">
    <location>
        <begin position="1"/>
        <end position="187"/>
    </location>
</feature>
<dbReference type="Pfam" id="PF02525">
    <property type="entry name" value="Flavodoxin_2"/>
    <property type="match status" value="1"/>
</dbReference>
<evidence type="ECO:0000256" key="1">
    <source>
        <dbReference type="ARBA" id="ARBA00006252"/>
    </source>
</evidence>
<comment type="caution">
    <text evidence="4">The sequence shown here is derived from an EMBL/GenBank/DDBJ whole genome shotgun (WGS) entry which is preliminary data.</text>
</comment>
<evidence type="ECO:0000256" key="2">
    <source>
        <dbReference type="ARBA" id="ARBA00023002"/>
    </source>
</evidence>
<dbReference type="PANTHER" id="PTHR10204">
    <property type="entry name" value="NAD P H OXIDOREDUCTASE-RELATED"/>
    <property type="match status" value="1"/>
</dbReference>
<evidence type="ECO:0000313" key="5">
    <source>
        <dbReference type="Proteomes" id="UP001139971"/>
    </source>
</evidence>
<dbReference type="InterPro" id="IPR051545">
    <property type="entry name" value="NAD(P)H_dehydrogenase_qn"/>
</dbReference>
<keyword evidence="2" id="KW-0560">Oxidoreductase</keyword>
<dbReference type="Gene3D" id="3.40.50.360">
    <property type="match status" value="1"/>
</dbReference>
<proteinExistence type="inferred from homology"/>
<dbReference type="GO" id="GO:0003955">
    <property type="term" value="F:NAD(P)H dehydrogenase (quinone) activity"/>
    <property type="evidence" value="ECO:0007669"/>
    <property type="project" value="TreeGrafter"/>
</dbReference>
<sequence>MKITILDGHPDPDAARFVHALADAYAAGARQNGHQVRRIDVARMTFGLLSTKQEFESAEPEEAIRGAQADIAWCDHFVVLYPLWLGDVPARLKGLFEQVFRPGFAFAAARKGRFPTRLLAGRSARIVVTMGMPAVVYRWFFRAHSVKSLQRNVLGFCGFGPVRSLLIGAVENLTPARRDRYLQQMRALGRDAG</sequence>
<comment type="similarity">
    <text evidence="1">Belongs to the NAD(P)H dehydrogenase (quinone) family.</text>
</comment>
<protein>
    <submittedName>
        <fullName evidence="4">NAD(P)H-dependent oxidoreductase</fullName>
    </submittedName>
</protein>
<reference evidence="4" key="1">
    <citation type="submission" date="2023-02" db="EMBL/GenBank/DDBJ databases">
        <title>Tahibacter soli sp. nov. isolated from soil.</title>
        <authorList>
            <person name="Baek J.H."/>
            <person name="Lee J.K."/>
            <person name="Choi D.G."/>
            <person name="Jeon C.O."/>
        </authorList>
    </citation>
    <scope>NUCLEOTIDE SEQUENCE</scope>
    <source>
        <strain evidence="4">BL</strain>
    </source>
</reference>
<organism evidence="4 5">
    <name type="scientific">Tahibacter soli</name>
    <dbReference type="NCBI Taxonomy" id="2983605"/>
    <lineage>
        <taxon>Bacteria</taxon>
        <taxon>Pseudomonadati</taxon>
        <taxon>Pseudomonadota</taxon>
        <taxon>Gammaproteobacteria</taxon>
        <taxon>Lysobacterales</taxon>
        <taxon>Rhodanobacteraceae</taxon>
        <taxon>Tahibacter</taxon>
    </lineage>
</organism>
<dbReference type="SUPFAM" id="SSF52218">
    <property type="entry name" value="Flavoproteins"/>
    <property type="match status" value="1"/>
</dbReference>
<name>A0A9X3YJ53_9GAMM</name>
<evidence type="ECO:0000259" key="3">
    <source>
        <dbReference type="Pfam" id="PF02525"/>
    </source>
</evidence>
<accession>A0A9X3YJ53</accession>
<dbReference type="InterPro" id="IPR003680">
    <property type="entry name" value="Flavodoxin_fold"/>
</dbReference>